<evidence type="ECO:0000259" key="9">
    <source>
        <dbReference type="PROSITE" id="PS50893"/>
    </source>
</evidence>
<feature type="transmembrane region" description="Helical" evidence="8">
    <location>
        <begin position="223"/>
        <end position="241"/>
    </location>
</feature>
<dbReference type="InterPro" id="IPR011527">
    <property type="entry name" value="ABC1_TM_dom"/>
</dbReference>
<dbReference type="InterPro" id="IPR017871">
    <property type="entry name" value="ABC_transporter-like_CS"/>
</dbReference>
<keyword evidence="4" id="KW-0547">Nucleotide-binding</keyword>
<feature type="domain" description="ABC transporter" evidence="9">
    <location>
        <begin position="394"/>
        <end position="597"/>
    </location>
</feature>
<dbReference type="GO" id="GO:0005524">
    <property type="term" value="F:ATP binding"/>
    <property type="evidence" value="ECO:0007669"/>
    <property type="project" value="UniProtKB-KW"/>
</dbReference>
<keyword evidence="3 8" id="KW-0812">Transmembrane</keyword>
<proteinExistence type="inferred from homology"/>
<dbReference type="Gene3D" id="3.40.50.300">
    <property type="entry name" value="P-loop containing nucleotide triphosphate hydrolases"/>
    <property type="match status" value="1"/>
</dbReference>
<evidence type="ECO:0000256" key="7">
    <source>
        <dbReference type="ARBA" id="ARBA00023136"/>
    </source>
</evidence>
<evidence type="ECO:0000313" key="11">
    <source>
        <dbReference type="EMBL" id="BAU89993.1"/>
    </source>
</evidence>
<dbReference type="InterPro" id="IPR027417">
    <property type="entry name" value="P-loop_NTPase"/>
</dbReference>
<dbReference type="PROSITE" id="PS50929">
    <property type="entry name" value="ABC_TM1F"/>
    <property type="match status" value="1"/>
</dbReference>
<evidence type="ECO:0000256" key="6">
    <source>
        <dbReference type="ARBA" id="ARBA00022989"/>
    </source>
</evidence>
<dbReference type="PANTHER" id="PTHR24221">
    <property type="entry name" value="ATP-BINDING CASSETTE SUB-FAMILY B"/>
    <property type="match status" value="1"/>
</dbReference>
<dbReference type="PROSITE" id="PS00211">
    <property type="entry name" value="ABC_TRANSPORTER_1"/>
    <property type="match status" value="1"/>
</dbReference>
<dbReference type="InterPro" id="IPR003593">
    <property type="entry name" value="AAA+_ATPase"/>
</dbReference>
<protein>
    <submittedName>
        <fullName evidence="11">ABC transporter</fullName>
    </submittedName>
</protein>
<feature type="domain" description="ABC transmembrane type-1" evidence="10">
    <location>
        <begin position="86"/>
        <end position="324"/>
    </location>
</feature>
<evidence type="ECO:0000256" key="4">
    <source>
        <dbReference type="ARBA" id="ARBA00022741"/>
    </source>
</evidence>
<comment type="similarity">
    <text evidence="2">Belongs to the ABC transporter superfamily.</text>
</comment>
<dbReference type="SMART" id="SM00382">
    <property type="entry name" value="AAA"/>
    <property type="match status" value="1"/>
</dbReference>
<dbReference type="GO" id="GO:0005886">
    <property type="term" value="C:plasma membrane"/>
    <property type="evidence" value="ECO:0007669"/>
    <property type="project" value="UniProtKB-SubCell"/>
</dbReference>
<dbReference type="PANTHER" id="PTHR24221:SF261">
    <property type="entry name" value="GLUTATHIONE_L-CYSTEINE TRANSPORT SYSTEM ATP-BINDING_PERMEASE PROTEIN CYDD"/>
    <property type="match status" value="1"/>
</dbReference>
<evidence type="ECO:0000256" key="2">
    <source>
        <dbReference type="ARBA" id="ARBA00005417"/>
    </source>
</evidence>
<dbReference type="Pfam" id="PF00664">
    <property type="entry name" value="ABC_membrane"/>
    <property type="match status" value="1"/>
</dbReference>
<dbReference type="SUPFAM" id="SSF90123">
    <property type="entry name" value="ABC transporter transmembrane region"/>
    <property type="match status" value="1"/>
</dbReference>
<comment type="subcellular location">
    <subcellularLocation>
        <location evidence="1">Cell membrane</location>
        <topology evidence="1">Multi-pass membrane protein</topology>
    </subcellularLocation>
</comment>
<dbReference type="GO" id="GO:0140359">
    <property type="term" value="F:ABC-type transporter activity"/>
    <property type="evidence" value="ECO:0007669"/>
    <property type="project" value="InterPro"/>
</dbReference>
<dbReference type="EMBL" id="AP014809">
    <property type="protein sequence ID" value="BAU89993.1"/>
    <property type="molecule type" value="Genomic_DNA"/>
</dbReference>
<dbReference type="InterPro" id="IPR003439">
    <property type="entry name" value="ABC_transporter-like_ATP-bd"/>
</dbReference>
<accession>A0A160PD81</accession>
<keyword evidence="7 8" id="KW-0472">Membrane</keyword>
<keyword evidence="5" id="KW-0067">ATP-binding</keyword>
<evidence type="ECO:0000256" key="8">
    <source>
        <dbReference type="SAM" id="Phobius"/>
    </source>
</evidence>
<name>A0A160PD81_9HYPH</name>
<dbReference type="Proteomes" id="UP000218288">
    <property type="component" value="Chromosome"/>
</dbReference>
<evidence type="ECO:0000256" key="3">
    <source>
        <dbReference type="ARBA" id="ARBA00022692"/>
    </source>
</evidence>
<dbReference type="GO" id="GO:0016887">
    <property type="term" value="F:ATP hydrolysis activity"/>
    <property type="evidence" value="ECO:0007669"/>
    <property type="project" value="InterPro"/>
</dbReference>
<dbReference type="Gene3D" id="1.20.1560.10">
    <property type="entry name" value="ABC transporter type 1, transmembrane domain"/>
    <property type="match status" value="1"/>
</dbReference>
<gene>
    <name evidence="11" type="ORF">MPPM_1388</name>
</gene>
<organism evidence="11 12">
    <name type="scientific">Methylorubrum populi</name>
    <dbReference type="NCBI Taxonomy" id="223967"/>
    <lineage>
        <taxon>Bacteria</taxon>
        <taxon>Pseudomonadati</taxon>
        <taxon>Pseudomonadota</taxon>
        <taxon>Alphaproteobacteria</taxon>
        <taxon>Hyphomicrobiales</taxon>
        <taxon>Methylobacteriaceae</taxon>
        <taxon>Methylorubrum</taxon>
    </lineage>
</organism>
<dbReference type="GO" id="GO:0034040">
    <property type="term" value="F:ATPase-coupled lipid transmembrane transporter activity"/>
    <property type="evidence" value="ECO:0007669"/>
    <property type="project" value="TreeGrafter"/>
</dbReference>
<evidence type="ECO:0000259" key="10">
    <source>
        <dbReference type="PROSITE" id="PS50929"/>
    </source>
</evidence>
<reference evidence="11 12" key="1">
    <citation type="journal article" date="2016" name="Genome Announc.">
        <title>Complete Genome Sequence of Methylobacterium populi P-1M, Isolated from Pink-Pigmented Household Biofilm.</title>
        <authorList>
            <person name="Morohoshi T."/>
            <person name="Ikeda T."/>
        </authorList>
    </citation>
    <scope>NUCLEOTIDE SEQUENCE [LARGE SCALE GENOMIC DNA]</scope>
    <source>
        <strain evidence="11 12">P-1M</strain>
    </source>
</reference>
<dbReference type="AlphaFoldDB" id="A0A160PD81"/>
<dbReference type="InterPro" id="IPR036640">
    <property type="entry name" value="ABC1_TM_sf"/>
</dbReference>
<keyword evidence="6 8" id="KW-1133">Transmembrane helix</keyword>
<feature type="transmembrane region" description="Helical" evidence="8">
    <location>
        <begin position="294"/>
        <end position="322"/>
    </location>
</feature>
<evidence type="ECO:0000256" key="5">
    <source>
        <dbReference type="ARBA" id="ARBA00022840"/>
    </source>
</evidence>
<evidence type="ECO:0000313" key="12">
    <source>
        <dbReference type="Proteomes" id="UP000218288"/>
    </source>
</evidence>
<dbReference type="Pfam" id="PF00005">
    <property type="entry name" value="ABC_tran"/>
    <property type="match status" value="1"/>
</dbReference>
<evidence type="ECO:0000256" key="1">
    <source>
        <dbReference type="ARBA" id="ARBA00004651"/>
    </source>
</evidence>
<dbReference type="CDD" id="cd00267">
    <property type="entry name" value="ABC_ATPase"/>
    <property type="match status" value="1"/>
</dbReference>
<sequence>MTQIKAALAAPAAQGGMTRRSLRARSGRAALEHRPERWLPAFGKRRCKNKSLEHRPGSDLRDDALEPAALALARGAARAGLSRLHALQALRCAATLGLAVALARLAGALIETGQLDGIALGLAGACLLAGAGLGSLIEAHSAALEAKVAVALVDAAEARLAAMPARAAADLPRGAVIAGLQRHPGALARLVVSHAAARRMMALGPVLTAGAVAPVSWQAAVALLLATPVMIVFFALVGGLIRDRAALQEAALGRLATQFADRVRVLPTILAAHGLPRETAKLDRRLKTYADGTMGVLAVAFLNAGVLDFFASLAIAILAVFLGLGHLGLAEIPGFAHLALWQSLLILLLAPEYFLPFRRYAELYHAKAEGEAAAEALAWVFSEEAETRPERGAVPAVPGARGLVLPYAGPVADFDLPETGLVAVTGPSGAGKSTLLRVLAGIEAPLAGAFRLPAQGVAASWVSLDTPIPAGTLGAAIADGAPATPEAVAAAAATLGLSEDPHWPGGLDAPVRAGAENLSGGQRVRVAVARLLLRPGTAFCDEPTAKLDPANAARVRQALASAARTRLVLVATHDPALAAMADRRIALRPTHCERQAA</sequence>
<feature type="transmembrane region" description="Helical" evidence="8">
    <location>
        <begin position="334"/>
        <end position="355"/>
    </location>
</feature>
<dbReference type="SUPFAM" id="SSF52540">
    <property type="entry name" value="P-loop containing nucleoside triphosphate hydrolases"/>
    <property type="match status" value="1"/>
</dbReference>
<dbReference type="InterPro" id="IPR039421">
    <property type="entry name" value="Type_1_exporter"/>
</dbReference>
<dbReference type="PROSITE" id="PS50893">
    <property type="entry name" value="ABC_TRANSPORTER_2"/>
    <property type="match status" value="1"/>
</dbReference>